<sequence length="244" mass="27011">MLKKILKKVSVIAMGLSIFSLIGCSEMDKEQAADVEKLLQKKYHQEFEVTHIGGRYGTATNDTVTTYVHPKDQKDLVFKAVTTKDGELVSDGYIPSLISKSFNQIITRELSSAGIESETHTVAMEADSSAETNPDISLEEYVKAYKPGYFSGDIIVKEKPDLSPEQFEKALTAAYQAGVNTAYQVTVHVIAEDEYDKCVKKFKEVPYVTSSWFIDYNVVKEFDAVADANGYHFADASATAKDGE</sequence>
<evidence type="ECO:0000313" key="3">
    <source>
        <dbReference type="Proteomes" id="UP000677265"/>
    </source>
</evidence>
<gene>
    <name evidence="2" type="ORF">KHB02_021965</name>
    <name evidence="1" type="ORF">KHB02_21790</name>
</gene>
<evidence type="ECO:0000313" key="1">
    <source>
        <dbReference type="EMBL" id="MBS4184028.1"/>
    </source>
</evidence>
<organism evidence="1">
    <name type="scientific">Neobacillus citreus</name>
    <dbReference type="NCBI Taxonomy" id="2833578"/>
    <lineage>
        <taxon>Bacteria</taxon>
        <taxon>Bacillati</taxon>
        <taxon>Bacillota</taxon>
        <taxon>Bacilli</taxon>
        <taxon>Bacillales</taxon>
        <taxon>Bacillaceae</taxon>
        <taxon>Neobacillus</taxon>
    </lineage>
</organism>
<dbReference type="RefSeq" id="WP_213143946.1">
    <property type="nucleotide sequence ID" value="NZ_JAGYPE020000051.1"/>
</dbReference>
<proteinExistence type="predicted"/>
<accession>A0A942YB36</accession>
<comment type="caution">
    <text evidence="1">The sequence shown here is derived from an EMBL/GenBank/DDBJ whole genome shotgun (WGS) entry which is preliminary data.</text>
</comment>
<keyword evidence="3" id="KW-1185">Reference proteome</keyword>
<reference evidence="1" key="1">
    <citation type="submission" date="2021-05" db="EMBL/GenBank/DDBJ databases">
        <title>Novel Bacillus species.</title>
        <authorList>
            <person name="Liu G."/>
        </authorList>
    </citation>
    <scope>NUCLEOTIDE SEQUENCE</scope>
    <source>
        <strain evidence="1 3">FJAT-50051</strain>
    </source>
</reference>
<dbReference type="EMBL" id="JAGYPE020000051">
    <property type="protein sequence ID" value="MCH6268200.1"/>
    <property type="molecule type" value="Genomic_DNA"/>
</dbReference>
<dbReference type="PROSITE" id="PS51257">
    <property type="entry name" value="PROKAR_LIPOPROTEIN"/>
    <property type="match status" value="1"/>
</dbReference>
<name>A0A942YB36_9BACI</name>
<dbReference type="AlphaFoldDB" id="A0A942YB36"/>
<dbReference type="Proteomes" id="UP000677265">
    <property type="component" value="Unassembled WGS sequence"/>
</dbReference>
<dbReference type="EMBL" id="JAGYPE010000004">
    <property type="protein sequence ID" value="MBS4184028.1"/>
    <property type="molecule type" value="Genomic_DNA"/>
</dbReference>
<protein>
    <recommendedName>
        <fullName evidence="4">Lipoprotein</fullName>
    </recommendedName>
</protein>
<evidence type="ECO:0008006" key="4">
    <source>
        <dbReference type="Google" id="ProtNLM"/>
    </source>
</evidence>
<evidence type="ECO:0000313" key="2">
    <source>
        <dbReference type="EMBL" id="MCH6268200.1"/>
    </source>
</evidence>